<evidence type="ECO:0000313" key="3">
    <source>
        <dbReference type="EMBL" id="MCP2358431.1"/>
    </source>
</evidence>
<sequence length="398" mass="43762">MSILMPTNPTVLATAVADSLVIASDLGARRAGLLYWELAQPWTSAVVKAVQEIDEPLRSLGQALADDPADPGAYYGLISALLRRDPGEPAVRTLFDLAWQAECNSRVAYHVGRSYDRSQPRVSAAELAGRPVDGPPPGPSTAGALIVIPFRDRETGGVRLRNLLACLLALRDQSAARADYRVVVVESDDEPRWREQIEPYADDYLFAPKGGLFNKCWTVNAGVANRGGAAELVCILDADVLADRDFVARNIARFRRPGTAGHLTYRDMFCLDDAATSWAIRERIDRGAPDAAPAGLRGFLLRRPPGCCLWVRRSVFERIGGMDERYEGWGGEDHDFVYRFDIAAPFDSYDDRLLHLTHPESSVLNDDGTLINAHIPPLSWKPAEPIGRLDRFARAEGA</sequence>
<accession>A0A9X2GGF5</accession>
<dbReference type="AlphaFoldDB" id="A0A9X2GGF5"/>
<keyword evidence="1" id="KW-0808">Transferase</keyword>
<proteinExistence type="predicted"/>
<evidence type="ECO:0000256" key="1">
    <source>
        <dbReference type="ARBA" id="ARBA00022679"/>
    </source>
</evidence>
<dbReference type="Gene3D" id="3.90.550.10">
    <property type="entry name" value="Spore Coat Polysaccharide Biosynthesis Protein SpsA, Chain A"/>
    <property type="match status" value="1"/>
</dbReference>
<evidence type="ECO:0000313" key="4">
    <source>
        <dbReference type="Proteomes" id="UP001139648"/>
    </source>
</evidence>
<dbReference type="InterPro" id="IPR029044">
    <property type="entry name" value="Nucleotide-diphossugar_trans"/>
</dbReference>
<evidence type="ECO:0000259" key="2">
    <source>
        <dbReference type="Pfam" id="PF02709"/>
    </source>
</evidence>
<dbReference type="SUPFAM" id="SSF53448">
    <property type="entry name" value="Nucleotide-diphospho-sugar transferases"/>
    <property type="match status" value="1"/>
</dbReference>
<dbReference type="Pfam" id="PF02709">
    <property type="entry name" value="Glyco_transf_7C"/>
    <property type="match status" value="1"/>
</dbReference>
<dbReference type="Proteomes" id="UP001139648">
    <property type="component" value="Unassembled WGS sequence"/>
</dbReference>
<reference evidence="3" key="1">
    <citation type="submission" date="2022-06" db="EMBL/GenBank/DDBJ databases">
        <title>Sequencing the genomes of 1000 actinobacteria strains.</title>
        <authorList>
            <person name="Klenk H.-P."/>
        </authorList>
    </citation>
    <scope>NUCLEOTIDE SEQUENCE</scope>
    <source>
        <strain evidence="3">DSM 46694</strain>
    </source>
</reference>
<protein>
    <recommendedName>
        <fullName evidence="2">Galactosyltransferase C-terminal domain-containing protein</fullName>
    </recommendedName>
</protein>
<feature type="domain" description="Galactosyltransferase C-terminal" evidence="2">
    <location>
        <begin position="306"/>
        <end position="340"/>
    </location>
</feature>
<dbReference type="InterPro" id="IPR027791">
    <property type="entry name" value="Galactosyl_T_C"/>
</dbReference>
<dbReference type="GO" id="GO:0016740">
    <property type="term" value="F:transferase activity"/>
    <property type="evidence" value="ECO:0007669"/>
    <property type="project" value="UniProtKB-KW"/>
</dbReference>
<organism evidence="3 4">
    <name type="scientific">Nonomuraea thailandensis</name>
    <dbReference type="NCBI Taxonomy" id="1188745"/>
    <lineage>
        <taxon>Bacteria</taxon>
        <taxon>Bacillati</taxon>
        <taxon>Actinomycetota</taxon>
        <taxon>Actinomycetes</taxon>
        <taxon>Streptosporangiales</taxon>
        <taxon>Streptosporangiaceae</taxon>
        <taxon>Nonomuraea</taxon>
    </lineage>
</organism>
<keyword evidence="4" id="KW-1185">Reference proteome</keyword>
<dbReference type="EMBL" id="JAMZEB010000002">
    <property type="protein sequence ID" value="MCP2358431.1"/>
    <property type="molecule type" value="Genomic_DNA"/>
</dbReference>
<dbReference type="RefSeq" id="WP_253745558.1">
    <property type="nucleotide sequence ID" value="NZ_BAABKA010000054.1"/>
</dbReference>
<comment type="caution">
    <text evidence="3">The sequence shown here is derived from an EMBL/GenBank/DDBJ whole genome shotgun (WGS) entry which is preliminary data.</text>
</comment>
<gene>
    <name evidence="3" type="ORF">HD597_005451</name>
</gene>
<name>A0A9X2GGF5_9ACTN</name>